<organism evidence="1 2">
    <name type="scientific">Zhongshania aliphaticivorans</name>
    <dbReference type="NCBI Taxonomy" id="1470434"/>
    <lineage>
        <taxon>Bacteria</taxon>
        <taxon>Pseudomonadati</taxon>
        <taxon>Pseudomonadota</taxon>
        <taxon>Gammaproteobacteria</taxon>
        <taxon>Cellvibrionales</taxon>
        <taxon>Spongiibacteraceae</taxon>
        <taxon>Zhongshania</taxon>
    </lineage>
</organism>
<evidence type="ECO:0000313" key="1">
    <source>
        <dbReference type="EMBL" id="AMO68504.1"/>
    </source>
</evidence>
<evidence type="ECO:0008006" key="3">
    <source>
        <dbReference type="Google" id="ProtNLM"/>
    </source>
</evidence>
<proteinExistence type="predicted"/>
<accession>A0A127M5G6</accession>
<dbReference type="PANTHER" id="PTHR36451:SF1">
    <property type="entry name" value="OMEGA-HYDROXY-BETA-DIHYDROMENAQUINONE-9 SULFOTRANSFERASE STF3"/>
    <property type="match status" value="1"/>
</dbReference>
<dbReference type="InterPro" id="IPR052736">
    <property type="entry name" value="Stf3_sulfotransferase"/>
</dbReference>
<reference evidence="1 2" key="1">
    <citation type="submission" date="2015-12" db="EMBL/GenBank/DDBJ databases">
        <authorList>
            <person name="Shamseldin A."/>
            <person name="Moawad H."/>
            <person name="Abd El-Rahim W.M."/>
            <person name="Sadowsky M.J."/>
        </authorList>
    </citation>
    <scope>NUCLEOTIDE SEQUENCE [LARGE SCALE GENOMIC DNA]</scope>
    <source>
        <strain evidence="1 2">SM2</strain>
    </source>
</reference>
<dbReference type="Pfam" id="PF13469">
    <property type="entry name" value="Sulfotransfer_3"/>
    <property type="match status" value="1"/>
</dbReference>
<dbReference type="KEGG" id="zal:AZF00_09410"/>
<dbReference type="PANTHER" id="PTHR36451">
    <property type="entry name" value="PAPS-DEPENDENT SULFOTRANSFERASE STF3"/>
    <property type="match status" value="1"/>
</dbReference>
<name>A0A127M5G6_9GAMM</name>
<gene>
    <name evidence="1" type="ORF">AZF00_09410</name>
</gene>
<protein>
    <recommendedName>
        <fullName evidence="3">Sulfotransferase</fullName>
    </recommendedName>
</protein>
<dbReference type="STRING" id="1470434.AZF00_09410"/>
<evidence type="ECO:0000313" key="2">
    <source>
        <dbReference type="Proteomes" id="UP000074119"/>
    </source>
</evidence>
<dbReference type="InterPro" id="IPR027417">
    <property type="entry name" value="P-loop_NTPase"/>
</dbReference>
<dbReference type="RefSeq" id="WP_008250089.1">
    <property type="nucleotide sequence ID" value="NZ_CP014544.1"/>
</dbReference>
<dbReference type="EMBL" id="CP014544">
    <property type="protein sequence ID" value="AMO68504.1"/>
    <property type="molecule type" value="Genomic_DNA"/>
</dbReference>
<dbReference type="AlphaFoldDB" id="A0A127M5G6"/>
<dbReference type="SUPFAM" id="SSF52540">
    <property type="entry name" value="P-loop containing nucleoside triphosphate hydrolases"/>
    <property type="match status" value="1"/>
</dbReference>
<sequence>MSLKTTEVTSALNVETLITQAQETSGLRDFGDDSFMLPMQKLLECIVQDSTLHPEGLASIVADVQRCLVNRLRFQQDLQAHPEISQEDVDDPIIILGLGRSGTTKMQKILSAPDDVQKMLFWRLWNPAPFSQAQEDQADPRIALAGTSNLVATDNNAVHAAHHMEEQEVDEDWLLYLLTFDDTIWNQLVFSPSYLDWVTERSSSGPFAYTKTLVQYLQWQDGGKRDRPWVMKGVGYIANMKSLISSYPRATILHTHRDPLVTIPSWAKFVSAMWSLRSKPIDKQLIGQQVMRYWDWAMDRYLHDRDKMNLASCIVDARYEDVRKNPIGIAQEVYDRSGRSLNAPAKQAMAAWHNSNEQHRFGKHEYSLAEFGLNEAMINDRFADYITRFIER</sequence>
<dbReference type="Proteomes" id="UP000074119">
    <property type="component" value="Chromosome"/>
</dbReference>
<dbReference type="Gene3D" id="3.40.50.300">
    <property type="entry name" value="P-loop containing nucleotide triphosphate hydrolases"/>
    <property type="match status" value="1"/>
</dbReference>